<dbReference type="GO" id="GO:0008131">
    <property type="term" value="F:primary methylamine oxidase activity"/>
    <property type="evidence" value="ECO:0007669"/>
    <property type="project" value="UniProtKB-ARBA"/>
</dbReference>
<dbReference type="PANTHER" id="PTHR43563:SF1">
    <property type="entry name" value="AMINE OXIDASE [FLAVIN-CONTAINING] B"/>
    <property type="match status" value="1"/>
</dbReference>
<evidence type="ECO:0000313" key="13">
    <source>
        <dbReference type="Proteomes" id="UP000663828"/>
    </source>
</evidence>
<keyword evidence="10" id="KW-0285">Flavoprotein</keyword>
<evidence type="ECO:0000256" key="1">
    <source>
        <dbReference type="ARBA" id="ARBA00001974"/>
    </source>
</evidence>
<comment type="catalytic activity">
    <reaction evidence="6">
        <text>a secondary aliphatic amine + O2 + H2O = a primary amine + an aldehyde + H2O2</text>
        <dbReference type="Rhea" id="RHEA:26414"/>
        <dbReference type="ChEBI" id="CHEBI:15377"/>
        <dbReference type="ChEBI" id="CHEBI:15379"/>
        <dbReference type="ChEBI" id="CHEBI:16240"/>
        <dbReference type="ChEBI" id="CHEBI:17478"/>
        <dbReference type="ChEBI" id="CHEBI:58855"/>
        <dbReference type="ChEBI" id="CHEBI:65296"/>
        <dbReference type="EC" id="1.4.3.4"/>
    </reaction>
</comment>
<comment type="catalytic activity">
    <reaction evidence="8">
        <text>N-acetylputrescine + O2 + H2O = 4-acetamidobutanal + H2O2 + NH4(+)</text>
        <dbReference type="Rhea" id="RHEA:70283"/>
        <dbReference type="ChEBI" id="CHEBI:7386"/>
        <dbReference type="ChEBI" id="CHEBI:15377"/>
        <dbReference type="ChEBI" id="CHEBI:15379"/>
        <dbReference type="ChEBI" id="CHEBI:16240"/>
        <dbReference type="ChEBI" id="CHEBI:28938"/>
        <dbReference type="ChEBI" id="CHEBI:58263"/>
    </reaction>
    <physiologicalReaction direction="left-to-right" evidence="8">
        <dbReference type="Rhea" id="RHEA:70284"/>
    </physiologicalReaction>
</comment>
<reference evidence="12" key="1">
    <citation type="submission" date="2021-02" db="EMBL/GenBank/DDBJ databases">
        <authorList>
            <person name="Nowell W R."/>
        </authorList>
    </citation>
    <scope>NUCLEOTIDE SEQUENCE</scope>
</reference>
<dbReference type="InterPro" id="IPR036188">
    <property type="entry name" value="FAD/NAD-bd_sf"/>
</dbReference>
<gene>
    <name evidence="12" type="ORF">XAT740_LOCUS23812</name>
</gene>
<sequence>MANKGESLSKKTTDGFLCHLNELATNGLPTLTYVQSQKLVYTEQYDVIIVGAGFAGLIAARELSLRQRKVLLIEAKDRIGGRTFTAEYDDGKKFEIGGTWIHWSQPHVWTEITRYGLSIIESKGVAAEHISVLLDNGTKLKQITLADNWITLGKAMEKYSDIDNVQARMVMPLPHAPFTARENVEKYDGLSMQDRFDQVRNALNMTDEIQAMLLALLSMNMQGDIAEGGFIDHLRWWALGDYDMIRMFDKLGRYKIKEGTSTLAQAILNDCQNVKLLLSTSVASVDRTKQDSVIIRLQSGDLILARTVLVTVPLNVLKNIEFLPALNLKKQEIAVKGQCQGGTKFWAKLDKPIGHWFAMAPYPNPITMAYTDDQDGSVIVGFGPEGLLDIKNIETVEKELNKFLPTVKVQYVLGHDWRTDPNIMSTWSWYKPGQMSSYLQILQTCEPPVFFASGDIANGWRGFIDGALESGLKSAREIQQYLDKHFTST</sequence>
<feature type="domain" description="Amine oxidase" evidence="11">
    <location>
        <begin position="54"/>
        <end position="478"/>
    </location>
</feature>
<organism evidence="12 13">
    <name type="scientific">Adineta ricciae</name>
    <name type="common">Rotifer</name>
    <dbReference type="NCBI Taxonomy" id="249248"/>
    <lineage>
        <taxon>Eukaryota</taxon>
        <taxon>Metazoa</taxon>
        <taxon>Spiralia</taxon>
        <taxon>Gnathifera</taxon>
        <taxon>Rotifera</taxon>
        <taxon>Eurotatoria</taxon>
        <taxon>Bdelloidea</taxon>
        <taxon>Adinetida</taxon>
        <taxon>Adinetidae</taxon>
        <taxon>Adineta</taxon>
    </lineage>
</organism>
<keyword evidence="13" id="KW-1185">Reference proteome</keyword>
<keyword evidence="10" id="KW-0274">FAD</keyword>
<dbReference type="SUPFAM" id="SSF51905">
    <property type="entry name" value="FAD/NAD(P)-binding domain"/>
    <property type="match status" value="1"/>
</dbReference>
<evidence type="ECO:0000256" key="5">
    <source>
        <dbReference type="ARBA" id="ARBA00045409"/>
    </source>
</evidence>
<evidence type="ECO:0000256" key="8">
    <source>
        <dbReference type="ARBA" id="ARBA00049430"/>
    </source>
</evidence>
<evidence type="ECO:0000256" key="7">
    <source>
        <dbReference type="ARBA" id="ARBA00049354"/>
    </source>
</evidence>
<evidence type="ECO:0000259" key="11">
    <source>
        <dbReference type="Pfam" id="PF01593"/>
    </source>
</evidence>
<feature type="binding site" evidence="9">
    <location>
        <begin position="74"/>
        <end position="75"/>
    </location>
    <ligand>
        <name>FAD</name>
        <dbReference type="ChEBI" id="CHEBI:57692"/>
    </ligand>
</feature>
<evidence type="ECO:0000256" key="6">
    <source>
        <dbReference type="ARBA" id="ARBA00048448"/>
    </source>
</evidence>
<dbReference type="GO" id="GO:0097621">
    <property type="term" value="F:monoamine oxidase activity"/>
    <property type="evidence" value="ECO:0007669"/>
    <property type="project" value="UniProtKB-EC"/>
</dbReference>
<keyword evidence="4 10" id="KW-0560">Oxidoreductase</keyword>
<dbReference type="Gene3D" id="3.90.660.10">
    <property type="match status" value="2"/>
</dbReference>
<comment type="subcellular location">
    <subcellularLocation>
        <location evidence="2">Mitochondrion outer membrane</location>
        <topology evidence="2">Single-pass type IV membrane protein</topology>
        <orientation evidence="2">Cytoplasmic side</orientation>
    </subcellularLocation>
</comment>
<comment type="catalytic activity">
    <reaction evidence="7">
        <text>benzylamine + O2 + H2O = benzaldehyde + H2O2 + NH4(+)</text>
        <dbReference type="Rhea" id="RHEA:59424"/>
        <dbReference type="ChEBI" id="CHEBI:15377"/>
        <dbReference type="ChEBI" id="CHEBI:15379"/>
        <dbReference type="ChEBI" id="CHEBI:16240"/>
        <dbReference type="ChEBI" id="CHEBI:17169"/>
        <dbReference type="ChEBI" id="CHEBI:28938"/>
        <dbReference type="ChEBI" id="CHEBI:225238"/>
    </reaction>
    <physiologicalReaction direction="left-to-right" evidence="7">
        <dbReference type="Rhea" id="RHEA:59425"/>
    </physiologicalReaction>
</comment>
<evidence type="ECO:0000313" key="12">
    <source>
        <dbReference type="EMBL" id="CAF1203543.1"/>
    </source>
</evidence>
<comment type="similarity">
    <text evidence="3 10">Belongs to the flavin monoamine oxidase family.</text>
</comment>
<proteinExistence type="inferred from homology"/>
<dbReference type="InterPro" id="IPR002937">
    <property type="entry name" value="Amino_oxidase"/>
</dbReference>
<dbReference type="Pfam" id="PF01593">
    <property type="entry name" value="Amino_oxidase"/>
    <property type="match status" value="1"/>
</dbReference>
<accession>A0A814WKE5</accession>
<comment type="function">
    <text evidence="5">Catalyzes the oxidative deamination of primary and some secondary amines such as neurotransmitters, and exogenous amines including the tertiary amine, neurotoxin 1-methyl-4-phenyl-1,2,3,6-tetrahydropyridine (MPTP), with concomitant reduction of oxygen to hydrogen peroxide and participates in the metabolism of neuroactive and vasoactive amines in the central nervous system and peripheral tissues. Preferentially degrades benzylamine and phenylethylamine.</text>
</comment>
<protein>
    <recommendedName>
        <fullName evidence="10">Amine oxidase</fullName>
        <ecNumber evidence="10">1.4.3.-</ecNumber>
    </recommendedName>
</protein>
<dbReference type="GO" id="GO:0005741">
    <property type="term" value="C:mitochondrial outer membrane"/>
    <property type="evidence" value="ECO:0007669"/>
    <property type="project" value="UniProtKB-SubCell"/>
</dbReference>
<dbReference type="InterPro" id="IPR050703">
    <property type="entry name" value="Flavin_MAO"/>
</dbReference>
<dbReference type="AlphaFoldDB" id="A0A814WKE5"/>
<dbReference type="Proteomes" id="UP000663828">
    <property type="component" value="Unassembled WGS sequence"/>
</dbReference>
<evidence type="ECO:0000256" key="3">
    <source>
        <dbReference type="ARBA" id="ARBA00005995"/>
    </source>
</evidence>
<dbReference type="InterPro" id="IPR001613">
    <property type="entry name" value="Flavin_amine_oxidase"/>
</dbReference>
<dbReference type="PANTHER" id="PTHR43563">
    <property type="entry name" value="AMINE OXIDASE"/>
    <property type="match status" value="1"/>
</dbReference>
<dbReference type="PRINTS" id="PR00757">
    <property type="entry name" value="AMINEOXDASEF"/>
</dbReference>
<dbReference type="EMBL" id="CAJNOR010001815">
    <property type="protein sequence ID" value="CAF1203543.1"/>
    <property type="molecule type" value="Genomic_DNA"/>
</dbReference>
<feature type="binding site" evidence="9">
    <location>
        <position position="282"/>
    </location>
    <ligand>
        <name>FAD</name>
        <dbReference type="ChEBI" id="CHEBI:57692"/>
    </ligand>
</feature>
<dbReference type="EC" id="1.4.3.-" evidence="10"/>
<evidence type="ECO:0000256" key="4">
    <source>
        <dbReference type="ARBA" id="ARBA00023002"/>
    </source>
</evidence>
<dbReference type="Gene3D" id="3.50.50.60">
    <property type="entry name" value="FAD/NAD(P)-binding domain"/>
    <property type="match status" value="2"/>
</dbReference>
<evidence type="ECO:0000256" key="10">
    <source>
        <dbReference type="RuleBase" id="RU362067"/>
    </source>
</evidence>
<comment type="caution">
    <text evidence="12">The sequence shown here is derived from an EMBL/GenBank/DDBJ whole genome shotgun (WGS) entry which is preliminary data.</text>
</comment>
<feature type="binding site" evidence="9">
    <location>
        <position position="382"/>
    </location>
    <ligand>
        <name>substrate</name>
    </ligand>
</feature>
<name>A0A814WKE5_ADIRI</name>
<evidence type="ECO:0000256" key="2">
    <source>
        <dbReference type="ARBA" id="ARBA00004362"/>
    </source>
</evidence>
<comment type="cofactor">
    <cofactor evidence="1 10">
        <name>FAD</name>
        <dbReference type="ChEBI" id="CHEBI:57692"/>
    </cofactor>
</comment>
<evidence type="ECO:0000256" key="9">
    <source>
        <dbReference type="PIRSR" id="PIRSR601613-1"/>
    </source>
</evidence>